<evidence type="ECO:0000256" key="2">
    <source>
        <dbReference type="ARBA" id="ARBA00022491"/>
    </source>
</evidence>
<evidence type="ECO:0000256" key="5">
    <source>
        <dbReference type="ARBA" id="ARBA00023163"/>
    </source>
</evidence>
<evidence type="ECO:0000256" key="7">
    <source>
        <dbReference type="HAMAP-Rule" id="MF_00768"/>
    </source>
</evidence>
<comment type="function">
    <text evidence="6">Repressor involved in the biosynthesis of the osmoprotectant glycine betaine. It represses transcription of the choline transporter BetT and the genes of BetAB involved in the synthesis of glycine betaine.</text>
</comment>
<dbReference type="NCBIfam" id="NF001978">
    <property type="entry name" value="PRK00767.1"/>
    <property type="match status" value="1"/>
</dbReference>
<organism evidence="10 11">
    <name type="scientific">Marinospirillum insulare</name>
    <dbReference type="NCBI Taxonomy" id="217169"/>
    <lineage>
        <taxon>Bacteria</taxon>
        <taxon>Pseudomonadati</taxon>
        <taxon>Pseudomonadota</taxon>
        <taxon>Gammaproteobacteria</taxon>
        <taxon>Oceanospirillales</taxon>
        <taxon>Oceanospirillaceae</taxon>
        <taxon>Marinospirillum</taxon>
    </lineage>
</organism>
<dbReference type="SUPFAM" id="SSF46689">
    <property type="entry name" value="Homeodomain-like"/>
    <property type="match status" value="1"/>
</dbReference>
<keyword evidence="5 7" id="KW-0804">Transcription</keyword>
<dbReference type="PROSITE" id="PS50977">
    <property type="entry name" value="HTH_TETR_2"/>
    <property type="match status" value="1"/>
</dbReference>
<dbReference type="Pfam" id="PF13977">
    <property type="entry name" value="TetR_C_6"/>
    <property type="match status" value="1"/>
</dbReference>
<dbReference type="Pfam" id="PF00440">
    <property type="entry name" value="TetR_N"/>
    <property type="match status" value="1"/>
</dbReference>
<evidence type="ECO:0000259" key="9">
    <source>
        <dbReference type="PROSITE" id="PS50977"/>
    </source>
</evidence>
<feature type="domain" description="HTH tetR-type" evidence="9">
    <location>
        <begin position="8"/>
        <end position="68"/>
    </location>
</feature>
<comment type="pathway">
    <text evidence="1 7">Amine and polyamine biosynthesis; betaine biosynthesis via choline pathway [regulation].</text>
</comment>
<dbReference type="SUPFAM" id="SSF48498">
    <property type="entry name" value="Tetracyclin repressor-like, C-terminal domain"/>
    <property type="match status" value="1"/>
</dbReference>
<evidence type="ECO:0000256" key="6">
    <source>
        <dbReference type="ARBA" id="ARBA00024936"/>
    </source>
</evidence>
<evidence type="ECO:0000313" key="10">
    <source>
        <dbReference type="EMBL" id="GLR64610.1"/>
    </source>
</evidence>
<dbReference type="HAMAP" id="MF_00768">
    <property type="entry name" value="HTH_type_BetI"/>
    <property type="match status" value="1"/>
</dbReference>
<dbReference type="InterPro" id="IPR017757">
    <property type="entry name" value="Tscrpt_rep_BetI"/>
</dbReference>
<dbReference type="RefSeq" id="WP_027851203.1">
    <property type="nucleotide sequence ID" value="NZ_BSOR01000035.1"/>
</dbReference>
<dbReference type="Proteomes" id="UP001156682">
    <property type="component" value="Unassembled WGS sequence"/>
</dbReference>
<comment type="caution">
    <text evidence="10">The sequence shown here is derived from an EMBL/GenBank/DDBJ whole genome shotgun (WGS) entry which is preliminary data.</text>
</comment>
<proteinExistence type="inferred from homology"/>
<gene>
    <name evidence="7 10" type="primary">betI</name>
    <name evidence="10" type="ORF">GCM10007878_20480</name>
</gene>
<sequence>MPKVGMPTIRKSQLIQATIEVINDVGLHKASVAMIGRYAGVSPSIINHYFGGKDSLLEETMRSILKDLSAAITYRLAKVSKKDVPARIIAIVEGNFDPKQLDSKVVKTWLTFWSHAMHMPQLHRLQRINEQRLLSYLRYELKQVVEHQEANFIAQGVAALIDGIWLRGALSPEGINKSLAEQLILDYLQHRLPSQVFQRYKAKNTVSQQL</sequence>
<dbReference type="InterPro" id="IPR001647">
    <property type="entry name" value="HTH_TetR"/>
</dbReference>
<keyword evidence="4 7" id="KW-0238">DNA-binding</keyword>
<comment type="function">
    <text evidence="7">Repressor involved in choline regulation of the bet genes.</text>
</comment>
<accession>A0ABQ6A3E7</accession>
<evidence type="ECO:0000256" key="4">
    <source>
        <dbReference type="ARBA" id="ARBA00023125"/>
    </source>
</evidence>
<keyword evidence="11" id="KW-1185">Reference proteome</keyword>
<evidence type="ECO:0000256" key="1">
    <source>
        <dbReference type="ARBA" id="ARBA00004719"/>
    </source>
</evidence>
<evidence type="ECO:0000256" key="3">
    <source>
        <dbReference type="ARBA" id="ARBA00023015"/>
    </source>
</evidence>
<evidence type="ECO:0000256" key="8">
    <source>
        <dbReference type="PROSITE-ProRule" id="PRU00335"/>
    </source>
</evidence>
<name>A0ABQ6A3E7_9GAMM</name>
<reference evidence="11" key="1">
    <citation type="journal article" date="2019" name="Int. J. Syst. Evol. Microbiol.">
        <title>The Global Catalogue of Microorganisms (GCM) 10K type strain sequencing project: providing services to taxonomists for standard genome sequencing and annotation.</title>
        <authorList>
            <consortium name="The Broad Institute Genomics Platform"/>
            <consortium name="The Broad Institute Genome Sequencing Center for Infectious Disease"/>
            <person name="Wu L."/>
            <person name="Ma J."/>
        </authorList>
    </citation>
    <scope>NUCLEOTIDE SEQUENCE [LARGE SCALE GENOMIC DNA]</scope>
    <source>
        <strain evidence="11">NBRC 100033</strain>
    </source>
</reference>
<keyword evidence="3 7" id="KW-0805">Transcription regulation</keyword>
<dbReference type="InterPro" id="IPR009057">
    <property type="entry name" value="Homeodomain-like_sf"/>
</dbReference>
<feature type="DNA-binding region" description="H-T-H motif" evidence="7 8">
    <location>
        <begin position="31"/>
        <end position="50"/>
    </location>
</feature>
<dbReference type="Gene3D" id="1.10.357.10">
    <property type="entry name" value="Tetracycline Repressor, domain 2"/>
    <property type="match status" value="1"/>
</dbReference>
<dbReference type="NCBIfam" id="TIGR03384">
    <property type="entry name" value="betaine_BetI"/>
    <property type="match status" value="1"/>
</dbReference>
<evidence type="ECO:0000313" key="11">
    <source>
        <dbReference type="Proteomes" id="UP001156682"/>
    </source>
</evidence>
<dbReference type="InterPro" id="IPR036271">
    <property type="entry name" value="Tet_transcr_reg_TetR-rel_C_sf"/>
</dbReference>
<protein>
    <recommendedName>
        <fullName evidence="7">HTH-type transcriptional regulator BetI</fullName>
    </recommendedName>
</protein>
<keyword evidence="2 7" id="KW-0678">Repressor</keyword>
<dbReference type="InterPro" id="IPR039538">
    <property type="entry name" value="BetI_C"/>
</dbReference>
<dbReference type="EMBL" id="BSOR01000035">
    <property type="protein sequence ID" value="GLR64610.1"/>
    <property type="molecule type" value="Genomic_DNA"/>
</dbReference>